<sequence length="148" mass="17398">MHSRKQIESDRLRYQQLTKSTLPQNQQKPNKTTKTRKKRSDAKVDVKIPLTTTERQQIRLLAKIKDQSTTECATNFILLYMNRNWDFKEVEYSSVDKKFVHAKFKQKDYDTLFGYAVKWDCSVREAAYRMLATALRSETGGIEIVEIV</sequence>
<reference evidence="3" key="1">
    <citation type="journal article" date="2019" name="Int. J. Syst. Evol. Microbiol.">
        <title>The Global Catalogue of Microorganisms (GCM) 10K type strain sequencing project: providing services to taxonomists for standard genome sequencing and annotation.</title>
        <authorList>
            <consortium name="The Broad Institute Genomics Platform"/>
            <consortium name="The Broad Institute Genome Sequencing Center for Infectious Disease"/>
            <person name="Wu L."/>
            <person name="Ma J."/>
        </authorList>
    </citation>
    <scope>NUCLEOTIDE SEQUENCE [LARGE SCALE GENOMIC DNA]</scope>
    <source>
        <strain evidence="3">CCUG 61889</strain>
    </source>
</reference>
<feature type="region of interest" description="Disordered" evidence="1">
    <location>
        <begin position="1"/>
        <end position="43"/>
    </location>
</feature>
<feature type="compositionally biased region" description="Basic and acidic residues" evidence="1">
    <location>
        <begin position="1"/>
        <end position="13"/>
    </location>
</feature>
<comment type="caution">
    <text evidence="2">The sequence shown here is derived from an EMBL/GenBank/DDBJ whole genome shotgun (WGS) entry which is preliminary data.</text>
</comment>
<accession>A0ABV8AYK5</accession>
<dbReference type="Proteomes" id="UP001595752">
    <property type="component" value="Unassembled WGS sequence"/>
</dbReference>
<organism evidence="2 3">
    <name type="scientific">Bacillus songklensis</name>
    <dbReference type="NCBI Taxonomy" id="1069116"/>
    <lineage>
        <taxon>Bacteria</taxon>
        <taxon>Bacillati</taxon>
        <taxon>Bacillota</taxon>
        <taxon>Bacilli</taxon>
        <taxon>Bacillales</taxon>
        <taxon>Bacillaceae</taxon>
        <taxon>Bacillus</taxon>
    </lineage>
</organism>
<evidence type="ECO:0000256" key="1">
    <source>
        <dbReference type="SAM" id="MobiDB-lite"/>
    </source>
</evidence>
<evidence type="ECO:0000313" key="3">
    <source>
        <dbReference type="Proteomes" id="UP001595752"/>
    </source>
</evidence>
<dbReference type="EMBL" id="JBHRZT010000001">
    <property type="protein sequence ID" value="MFC3882012.1"/>
    <property type="molecule type" value="Genomic_DNA"/>
</dbReference>
<protein>
    <submittedName>
        <fullName evidence="2">Uncharacterized protein</fullName>
    </submittedName>
</protein>
<gene>
    <name evidence="2" type="ORF">ACFOU2_00105</name>
</gene>
<evidence type="ECO:0000313" key="2">
    <source>
        <dbReference type="EMBL" id="MFC3882012.1"/>
    </source>
</evidence>
<feature type="compositionally biased region" description="Basic residues" evidence="1">
    <location>
        <begin position="31"/>
        <end position="40"/>
    </location>
</feature>
<keyword evidence="3" id="KW-1185">Reference proteome</keyword>
<name>A0ABV8AYK5_9BACI</name>
<proteinExistence type="predicted"/>